<dbReference type="PANTHER" id="PTHR11117:SF2">
    <property type="entry name" value="SUCCINATE--COA LIGASE [ADP_GDP-FORMING] SUBUNIT ALPHA, MITOCHONDRIAL"/>
    <property type="match status" value="1"/>
</dbReference>
<protein>
    <recommendedName>
        <fullName evidence="1">ATP-citrate synthase/succinyl-CoA ligase C-terminal domain-containing protein</fullName>
    </recommendedName>
</protein>
<dbReference type="InterPro" id="IPR017440">
    <property type="entry name" value="Cit_synth/succinyl-CoA_lig_AS"/>
</dbReference>
<dbReference type="PROSITE" id="PS00399">
    <property type="entry name" value="SUCCINYL_COA_LIG_2"/>
    <property type="match status" value="1"/>
</dbReference>
<reference evidence="2" key="1">
    <citation type="journal article" date="2014" name="Front. Microbiol.">
        <title>High frequency of phylogenetically diverse reductive dehalogenase-homologous genes in deep subseafloor sedimentary metagenomes.</title>
        <authorList>
            <person name="Kawai M."/>
            <person name="Futagami T."/>
            <person name="Toyoda A."/>
            <person name="Takaki Y."/>
            <person name="Nishi S."/>
            <person name="Hori S."/>
            <person name="Arai W."/>
            <person name="Tsubouchi T."/>
            <person name="Morono Y."/>
            <person name="Uchiyama I."/>
            <person name="Ito T."/>
            <person name="Fujiyama A."/>
            <person name="Inagaki F."/>
            <person name="Takami H."/>
        </authorList>
    </citation>
    <scope>NUCLEOTIDE SEQUENCE</scope>
    <source>
        <strain evidence="2">Expedition CK06-06</strain>
    </source>
</reference>
<accession>X0WHL8</accession>
<dbReference type="EMBL" id="BARS01023503">
    <property type="protein sequence ID" value="GAG12201.1"/>
    <property type="molecule type" value="Genomic_DNA"/>
</dbReference>
<dbReference type="SUPFAM" id="SSF52210">
    <property type="entry name" value="Succinyl-CoA synthetase domains"/>
    <property type="match status" value="1"/>
</dbReference>
<gene>
    <name evidence="2" type="ORF">S01H1_37424</name>
</gene>
<comment type="caution">
    <text evidence="2">The sequence shown here is derived from an EMBL/GenBank/DDBJ whole genome shotgun (WGS) entry which is preliminary data.</text>
</comment>
<dbReference type="InterPro" id="IPR005811">
    <property type="entry name" value="SUCC_ACL_C"/>
</dbReference>
<feature type="non-terminal residue" evidence="2">
    <location>
        <position position="1"/>
    </location>
</feature>
<evidence type="ECO:0000313" key="2">
    <source>
        <dbReference type="EMBL" id="GAG12201.1"/>
    </source>
</evidence>
<organism evidence="2">
    <name type="scientific">marine sediment metagenome</name>
    <dbReference type="NCBI Taxonomy" id="412755"/>
    <lineage>
        <taxon>unclassified sequences</taxon>
        <taxon>metagenomes</taxon>
        <taxon>ecological metagenomes</taxon>
    </lineage>
</organism>
<dbReference type="GO" id="GO:0004776">
    <property type="term" value="F:succinate-CoA ligase (GDP-forming) activity"/>
    <property type="evidence" value="ECO:0007669"/>
    <property type="project" value="TreeGrafter"/>
</dbReference>
<dbReference type="GO" id="GO:0004775">
    <property type="term" value="F:succinate-CoA ligase (ADP-forming) activity"/>
    <property type="evidence" value="ECO:0007669"/>
    <property type="project" value="TreeGrafter"/>
</dbReference>
<dbReference type="PRINTS" id="PR01798">
    <property type="entry name" value="SCOASYNTHASE"/>
</dbReference>
<dbReference type="AlphaFoldDB" id="X0WHL8"/>
<dbReference type="Gene3D" id="3.40.50.261">
    <property type="entry name" value="Succinyl-CoA synthetase domains"/>
    <property type="match status" value="1"/>
</dbReference>
<sequence>LEVIMAEGVPLLDGMKFLNLAAERNVSIIGPDTAGIISPGRCKVGVHPHKLFKEGNVGVVSKSGALSYEVSKILTESGLGQSTVVGIGGGPMWGLTQANALEMFEEDSETKAIVLLGEIGGTMEEEAADYIQEYVSKPVVSLIVGRHAPEGERMGHAGAIIQHGQGLATGKMNALKMAGVHVVNGSRDIPIVLKEVM</sequence>
<feature type="domain" description="ATP-citrate synthase/succinyl-CoA ligase C-terminal" evidence="1">
    <location>
        <begin position="60"/>
        <end position="180"/>
    </location>
</feature>
<dbReference type="PANTHER" id="PTHR11117">
    <property type="entry name" value="SUCCINYL-COA LIGASE SUBUNIT ALPHA"/>
    <property type="match status" value="1"/>
</dbReference>
<dbReference type="Pfam" id="PF00549">
    <property type="entry name" value="Ligase_CoA"/>
    <property type="match status" value="1"/>
</dbReference>
<dbReference type="GO" id="GO:0009361">
    <property type="term" value="C:succinate-CoA ligase complex (ADP-forming)"/>
    <property type="evidence" value="ECO:0007669"/>
    <property type="project" value="TreeGrafter"/>
</dbReference>
<evidence type="ECO:0000259" key="1">
    <source>
        <dbReference type="Pfam" id="PF00549"/>
    </source>
</evidence>
<proteinExistence type="predicted"/>
<dbReference type="InterPro" id="IPR016102">
    <property type="entry name" value="Succinyl-CoA_synth-like"/>
</dbReference>
<dbReference type="GO" id="GO:0006099">
    <property type="term" value="P:tricarboxylic acid cycle"/>
    <property type="evidence" value="ECO:0007669"/>
    <property type="project" value="TreeGrafter"/>
</dbReference>
<name>X0WHL8_9ZZZZ</name>